<evidence type="ECO:0000256" key="3">
    <source>
        <dbReference type="PIRSR" id="PIRSR601613-1"/>
    </source>
</evidence>
<comment type="cofactor">
    <cofactor evidence="1">
        <name>FAD</name>
        <dbReference type="ChEBI" id="CHEBI:57692"/>
    </cofactor>
</comment>
<dbReference type="PATRIC" id="fig|1279009.4.peg.2017"/>
<gene>
    <name evidence="5" type="primary">puo</name>
    <name evidence="5" type="ORF">ADICEAN_01988</name>
</gene>
<dbReference type="InterPro" id="IPR036188">
    <property type="entry name" value="FAD/NAD-bd_sf"/>
</dbReference>
<dbReference type="GO" id="GO:0050232">
    <property type="term" value="F:putrescine oxidase activity"/>
    <property type="evidence" value="ECO:0007669"/>
    <property type="project" value="UniProtKB-EC"/>
</dbReference>
<accession>M7NWR6</accession>
<dbReference type="EMBL" id="AODQ01000042">
    <property type="protein sequence ID" value="EMR02894.1"/>
    <property type="molecule type" value="Genomic_DNA"/>
</dbReference>
<dbReference type="PRINTS" id="PR00757">
    <property type="entry name" value="AMINEOXDASEF"/>
</dbReference>
<feature type="binding site" evidence="3">
    <location>
        <position position="223"/>
    </location>
    <ligand>
        <name>FAD</name>
        <dbReference type="ChEBI" id="CHEBI:57692"/>
    </ligand>
</feature>
<evidence type="ECO:0000259" key="4">
    <source>
        <dbReference type="Pfam" id="PF01593"/>
    </source>
</evidence>
<comment type="caution">
    <text evidence="5">The sequence shown here is derived from an EMBL/GenBank/DDBJ whole genome shotgun (WGS) entry which is preliminary data.</text>
</comment>
<reference evidence="5 6" key="1">
    <citation type="journal article" date="2013" name="Genome Announc.">
        <title>Draft Genome Sequence of Cesiribacter andamanensis Strain AMV16T, Isolated from a Soil Sample from a Mud Volcano in the Andaman Islands, India.</title>
        <authorList>
            <person name="Shivaji S."/>
            <person name="Ara S."/>
            <person name="Begum Z."/>
            <person name="Srinivas T.N."/>
            <person name="Singh A."/>
            <person name="Kumar Pinnaka A."/>
        </authorList>
    </citation>
    <scope>NUCLEOTIDE SEQUENCE [LARGE SCALE GENOMIC DNA]</scope>
    <source>
        <strain evidence="5 6">AMV16</strain>
    </source>
</reference>
<keyword evidence="2 5" id="KW-0560">Oxidoreductase</keyword>
<dbReference type="InterPro" id="IPR002937">
    <property type="entry name" value="Amino_oxidase"/>
</dbReference>
<dbReference type="SUPFAM" id="SSF51905">
    <property type="entry name" value="FAD/NAD(P)-binding domain"/>
    <property type="match status" value="1"/>
</dbReference>
<dbReference type="Pfam" id="PF01593">
    <property type="entry name" value="Amino_oxidase"/>
    <property type="match status" value="1"/>
</dbReference>
<name>M7NWR6_9BACT</name>
<dbReference type="Proteomes" id="UP000011910">
    <property type="component" value="Unassembled WGS sequence"/>
</dbReference>
<dbReference type="PANTHER" id="PTHR42841">
    <property type="entry name" value="AMINE OXIDASE"/>
    <property type="match status" value="1"/>
</dbReference>
<dbReference type="AlphaFoldDB" id="M7NWR6"/>
<dbReference type="Gene3D" id="3.50.50.60">
    <property type="entry name" value="FAD/NAD(P)-binding domain"/>
    <property type="match status" value="2"/>
</dbReference>
<protein>
    <submittedName>
        <fullName evidence="5">Putrescine oxidase</fullName>
        <ecNumber evidence="5">1.4.3.10</ecNumber>
    </submittedName>
</protein>
<evidence type="ECO:0000313" key="6">
    <source>
        <dbReference type="Proteomes" id="UP000011910"/>
    </source>
</evidence>
<feature type="binding site" evidence="3">
    <location>
        <begin position="32"/>
        <end position="33"/>
    </location>
    <ligand>
        <name>FAD</name>
        <dbReference type="ChEBI" id="CHEBI:57692"/>
    </ligand>
</feature>
<organism evidence="5 6">
    <name type="scientific">Cesiribacter andamanensis AMV16</name>
    <dbReference type="NCBI Taxonomy" id="1279009"/>
    <lineage>
        <taxon>Bacteria</taxon>
        <taxon>Pseudomonadati</taxon>
        <taxon>Bacteroidota</taxon>
        <taxon>Cytophagia</taxon>
        <taxon>Cytophagales</taxon>
        <taxon>Cesiribacteraceae</taxon>
        <taxon>Cesiribacter</taxon>
    </lineage>
</organism>
<keyword evidence="6" id="KW-1185">Reference proteome</keyword>
<dbReference type="RefSeq" id="WP_009195384.1">
    <property type="nucleotide sequence ID" value="NZ_AODQ01000042.1"/>
</dbReference>
<dbReference type="EC" id="1.4.3.10" evidence="5"/>
<evidence type="ECO:0000313" key="5">
    <source>
        <dbReference type="EMBL" id="EMR02894.1"/>
    </source>
</evidence>
<evidence type="ECO:0000256" key="2">
    <source>
        <dbReference type="ARBA" id="ARBA00023002"/>
    </source>
</evidence>
<feature type="domain" description="Amine oxidase" evidence="4">
    <location>
        <begin position="12"/>
        <end position="410"/>
    </location>
</feature>
<evidence type="ECO:0000256" key="1">
    <source>
        <dbReference type="ARBA" id="ARBA00001974"/>
    </source>
</evidence>
<proteinExistence type="predicted"/>
<dbReference type="InterPro" id="IPR001613">
    <property type="entry name" value="Flavin_amine_oxidase"/>
</dbReference>
<dbReference type="eggNOG" id="COG1232">
    <property type="taxonomic scope" value="Bacteria"/>
</dbReference>
<dbReference type="OrthoDB" id="9767561at2"/>
<dbReference type="STRING" id="1279009.ADICEAN_01988"/>
<sequence length="414" mass="46501">MQYDVIVIGAGLAGLTAAHDLHRAGKRVVVLEASERVGGRVATDKVDGYLLDRGFQVYLTAYPDAHKYLDYKKLDLKHFGAGAVVLKGGKQYLLADPRRHPTQLLSSLLAPVGSLSDKMKVLWLNQQVENKQVHELFAGPEQTTRQKLQELGFSEKIIERFFRPFFGGIFLERELETSSRMFMFVFKMFSEGWAALPAEGMKEIPKQLARAIPPEVIRLNHRVKFIQKGVVGLENGQELHTDKILLATEACGIVHDYLPQVKDNCQSTTNVYFWADKSPAKGCWIMLNADPNPFVNNLAVLTEVSRKYAPRGKHLISVSCNGALELDKDTIIKQIRQEMKPYFGEKVQHWHYLKSYKIRYALPDQHHVQHHIAASSLRVKEGIYMCGDHLLNGSINGAMRSGAKAAAAILQNLG</sequence>